<evidence type="ECO:0000256" key="1">
    <source>
        <dbReference type="SAM" id="MobiDB-lite"/>
    </source>
</evidence>
<sequence>MAKSILRCYAFNEGDSDEKSVKNDQEIVLESNESENEQNDAAKDKNEMIKSVIKVEKAVRKSVRESMIKYNQDEKGNEKIKEDMNGSLNQSKLEVGESGIDYILMKVQKNAVKRTLDMNTRTNAITTSPLPSKYTSTPPSVVAKQKNVAKKNRFLNRLQIDMKEPLQVKEVAPTTRRKNKSKKQFTEGKREAARKRMNSLITSPKLQMNNANKRNLKGKRRLQFQQSPSESECEDSEDSKEEKALPVDESTEAITYPWLVRHNKKNPPPEDWMWKLFDAEHFQPISTKRIEQLDEISESIPNTLTPFLYSDDPAMKTILLTHPKLHFGKPFEMPPRGRYYREIWEDELFASSSEGFTATIDNQTLVSGYDDDLFEQYYTKLEKHYETGTLDDTVLPDIPTLEDSTVKDEIEKVLDECIAAYVPQVISNWETSRTIAERIKQVAGLETIHRHEKELVERIEQTYKSWKDTPRRKSSNTDLRMASRLRRMNSSQASAYVYATRFAMRLELGDAVDFLDHTGLWESAFVCDRFVEGDKALTHVKLQLHSQSIPEWCCVYDGRLLPAGSITSRIAPLLDVNLATINNDPSYSVKHAKLVIDSKTSDEMISIARQLEQLRKL</sequence>
<reference evidence="2 3" key="1">
    <citation type="journal article" date="2014" name="Genome Biol. Evol.">
        <title>The secreted proteins of Achlya hypogyna and Thraustotheca clavata identify the ancestral oomycete secretome and reveal gene acquisitions by horizontal gene transfer.</title>
        <authorList>
            <person name="Misner I."/>
            <person name="Blouin N."/>
            <person name="Leonard G."/>
            <person name="Richards T.A."/>
            <person name="Lane C.E."/>
        </authorList>
    </citation>
    <scope>NUCLEOTIDE SEQUENCE [LARGE SCALE GENOMIC DNA]</scope>
    <source>
        <strain evidence="2 3">ATCC 34112</strain>
    </source>
</reference>
<keyword evidence="3" id="KW-1185">Reference proteome</keyword>
<proteinExistence type="predicted"/>
<organism evidence="2 3">
    <name type="scientific">Thraustotheca clavata</name>
    <dbReference type="NCBI Taxonomy" id="74557"/>
    <lineage>
        <taxon>Eukaryota</taxon>
        <taxon>Sar</taxon>
        <taxon>Stramenopiles</taxon>
        <taxon>Oomycota</taxon>
        <taxon>Saprolegniomycetes</taxon>
        <taxon>Saprolegniales</taxon>
        <taxon>Achlyaceae</taxon>
        <taxon>Thraustotheca</taxon>
    </lineage>
</organism>
<comment type="caution">
    <text evidence="2">The sequence shown here is derived from an EMBL/GenBank/DDBJ whole genome shotgun (WGS) entry which is preliminary data.</text>
</comment>
<gene>
    <name evidence="2" type="ORF">THRCLA_20319</name>
</gene>
<accession>A0A1W0A8W4</accession>
<dbReference type="AlphaFoldDB" id="A0A1W0A8W4"/>
<dbReference type="OrthoDB" id="78657at2759"/>
<feature type="region of interest" description="Disordered" evidence="1">
    <location>
        <begin position="166"/>
        <end position="199"/>
    </location>
</feature>
<evidence type="ECO:0000313" key="2">
    <source>
        <dbReference type="EMBL" id="OQS06668.1"/>
    </source>
</evidence>
<feature type="region of interest" description="Disordered" evidence="1">
    <location>
        <begin position="215"/>
        <end position="248"/>
    </location>
</feature>
<dbReference type="EMBL" id="JNBS01000317">
    <property type="protein sequence ID" value="OQS06668.1"/>
    <property type="molecule type" value="Genomic_DNA"/>
</dbReference>
<protein>
    <submittedName>
        <fullName evidence="2">Uncharacterized protein</fullName>
    </submittedName>
</protein>
<dbReference type="Proteomes" id="UP000243217">
    <property type="component" value="Unassembled WGS sequence"/>
</dbReference>
<name>A0A1W0A8W4_9STRA</name>
<evidence type="ECO:0000313" key="3">
    <source>
        <dbReference type="Proteomes" id="UP000243217"/>
    </source>
</evidence>